<evidence type="ECO:0000256" key="3">
    <source>
        <dbReference type="SAM" id="SignalP"/>
    </source>
</evidence>
<dbReference type="RefSeq" id="WP_168728007.1">
    <property type="nucleotide sequence ID" value="NZ_CP051298.1"/>
</dbReference>
<evidence type="ECO:0000259" key="4">
    <source>
        <dbReference type="Pfam" id="PF13458"/>
    </source>
</evidence>
<gene>
    <name evidence="5" type="ORF">HF896_15480</name>
</gene>
<dbReference type="AlphaFoldDB" id="A0A858ZVU2"/>
<proteinExistence type="inferred from homology"/>
<keyword evidence="2 3" id="KW-0732">Signal</keyword>
<dbReference type="PANTHER" id="PTHR47235">
    <property type="entry name" value="BLR6548 PROTEIN"/>
    <property type="match status" value="1"/>
</dbReference>
<dbReference type="SUPFAM" id="SSF53822">
    <property type="entry name" value="Periplasmic binding protein-like I"/>
    <property type="match status" value="1"/>
</dbReference>
<evidence type="ECO:0000313" key="6">
    <source>
        <dbReference type="Proteomes" id="UP000500755"/>
    </source>
</evidence>
<dbReference type="InterPro" id="IPR028082">
    <property type="entry name" value="Peripla_BP_I"/>
</dbReference>
<name>A0A858ZVU2_9BURK</name>
<dbReference type="EMBL" id="CP051298">
    <property type="protein sequence ID" value="QKD44918.1"/>
    <property type="molecule type" value="Genomic_DNA"/>
</dbReference>
<accession>A0A858ZVU2</accession>
<dbReference type="InterPro" id="IPR028081">
    <property type="entry name" value="Leu-bd"/>
</dbReference>
<dbReference type="Pfam" id="PF13458">
    <property type="entry name" value="Peripla_BP_6"/>
    <property type="match status" value="1"/>
</dbReference>
<dbReference type="PANTHER" id="PTHR47235:SF1">
    <property type="entry name" value="BLR6548 PROTEIN"/>
    <property type="match status" value="1"/>
</dbReference>
<reference evidence="5 6" key="1">
    <citation type="submission" date="2020-05" db="EMBL/GenBank/DDBJ databases">
        <title>Complete genome sequence of Alicycliphilus denitrificans DP3.</title>
        <authorList>
            <person name="Chen X."/>
        </authorList>
    </citation>
    <scope>NUCLEOTIDE SEQUENCE [LARGE SCALE GENOMIC DNA]</scope>
    <source>
        <strain evidence="5 6">DP3</strain>
    </source>
</reference>
<evidence type="ECO:0000313" key="5">
    <source>
        <dbReference type="EMBL" id="QKD44918.1"/>
    </source>
</evidence>
<comment type="similarity">
    <text evidence="1">Belongs to the leucine-binding protein family.</text>
</comment>
<feature type="chain" id="PRO_5032278838" evidence="3">
    <location>
        <begin position="22"/>
        <end position="381"/>
    </location>
</feature>
<feature type="signal peptide" evidence="3">
    <location>
        <begin position="1"/>
        <end position="21"/>
    </location>
</feature>
<dbReference type="Proteomes" id="UP000500755">
    <property type="component" value="Chromosome"/>
</dbReference>
<evidence type="ECO:0000256" key="1">
    <source>
        <dbReference type="ARBA" id="ARBA00010062"/>
    </source>
</evidence>
<feature type="domain" description="Leucine-binding protein" evidence="4">
    <location>
        <begin position="33"/>
        <end position="349"/>
    </location>
</feature>
<organism evidence="5 6">
    <name type="scientific">Alicycliphilus denitrificans</name>
    <dbReference type="NCBI Taxonomy" id="179636"/>
    <lineage>
        <taxon>Bacteria</taxon>
        <taxon>Pseudomonadati</taxon>
        <taxon>Pseudomonadota</taxon>
        <taxon>Betaproteobacteria</taxon>
        <taxon>Burkholderiales</taxon>
        <taxon>Comamonadaceae</taxon>
        <taxon>Alicycliphilus</taxon>
    </lineage>
</organism>
<protein>
    <submittedName>
        <fullName evidence="5">ABC transporter substrate-binding protein</fullName>
    </submittedName>
</protein>
<sequence length="381" mass="40591">MHTRCLSLAFTIVLMALSVVAVLGAAPVFAAQVVVGQVGPMSGLESTQSRAYSAGMRLHFDALNKADGINGHTFVVVHKDDRGSPEDTVALTKKMIAEDRPLVLAGYFGSRNVADLVTSGLLEKNRIALVGYRISEIGPETPYLYNVRAGLRDELHKLTEHLATIGITRLGLFHEDGPGSSALVGAAEEAARKTKVSFTVRASYAANTASVSDAVDRFIKQPPQAILMISSGGATAGFIEKYRTAGGSAQLLAHSSADIEQLSRRLADEHMRSVVVAQVTPSPYKISSRLTKEFNEAVSRAGAIDAPVSYAMMEGYIAARVIAEAVRRQGSNLSRFGTVLALDGINDFDIGGYFISFRSGQRSGSQFVELTIVSAAGGVRR</sequence>
<evidence type="ECO:0000256" key="2">
    <source>
        <dbReference type="ARBA" id="ARBA00022729"/>
    </source>
</evidence>
<dbReference type="Gene3D" id="3.40.50.2300">
    <property type="match status" value="2"/>
</dbReference>
<dbReference type="CDD" id="cd06326">
    <property type="entry name" value="PBP1_ABC_ligand_binding-like"/>
    <property type="match status" value="1"/>
</dbReference>